<dbReference type="Proteomes" id="UP000240883">
    <property type="component" value="Unassembled WGS sequence"/>
</dbReference>
<dbReference type="Pfam" id="PF01636">
    <property type="entry name" value="APH"/>
    <property type="match status" value="1"/>
</dbReference>
<feature type="domain" description="Aminoglycoside phosphotransferase" evidence="1">
    <location>
        <begin position="246"/>
        <end position="330"/>
    </location>
</feature>
<gene>
    <name evidence="2" type="ORF">BS50DRAFT_507707</name>
</gene>
<sequence>MEAKTNRPSPTTVQSRCKWTSDPFSPPVKWIADPDKAILEKLARRELKVSDDTLVQIEFLGEGVFNKVYTIYHGDKSDMVMRVSAPVLPGFKTLSEQATISYVRQCTDHPIPKTLAYDASSENELGFEWTIMERVPGTGMDMMKWIRMTWMQKELLVRKIVLYTVQMFQTRFRHIGSLYHPDGLHRLNTKQDLDTKTVSGPNGMNDQEYCLSNIVSSNFFRNDRLKQDVPRGPFDNSHDWIKALLDLEWTETQEILTRTFEYEDDLEYFQDRAAIIERLLKLLPKIFIKDEDEEFTLFHSDLSFSNVVISEKNELVGIIDWECIQTAPLWMACDTPKFLENSDQTDYPRDEALQQDFDLDDDQIDLDALMAYEQYQLRQFFYAEMNRLCPEWVQEHEKGVKKRDFILAIMFIESHRRFIQRWLDQIESGPKPVSLRDDMFQNPFF</sequence>
<dbReference type="STRING" id="1448308.A0A2T2N2X2"/>
<proteinExistence type="predicted"/>
<reference evidence="2 3" key="1">
    <citation type="journal article" date="2018" name="Front. Microbiol.">
        <title>Genome-Wide Analysis of Corynespora cassiicola Leaf Fall Disease Putative Effectors.</title>
        <authorList>
            <person name="Lopez D."/>
            <person name="Ribeiro S."/>
            <person name="Label P."/>
            <person name="Fumanal B."/>
            <person name="Venisse J.S."/>
            <person name="Kohler A."/>
            <person name="de Oliveira R.R."/>
            <person name="Labutti K."/>
            <person name="Lipzen A."/>
            <person name="Lail K."/>
            <person name="Bauer D."/>
            <person name="Ohm R.A."/>
            <person name="Barry K.W."/>
            <person name="Spatafora J."/>
            <person name="Grigoriev I.V."/>
            <person name="Martin F.M."/>
            <person name="Pujade-Renaud V."/>
        </authorList>
    </citation>
    <scope>NUCLEOTIDE SEQUENCE [LARGE SCALE GENOMIC DNA]</scope>
    <source>
        <strain evidence="2 3">Philippines</strain>
    </source>
</reference>
<dbReference type="AlphaFoldDB" id="A0A2T2N2X2"/>
<dbReference type="OrthoDB" id="2906425at2759"/>
<name>A0A2T2N2X2_CORCC</name>
<dbReference type="PANTHER" id="PTHR36091:SF2">
    <property type="entry name" value="AMINOGLYCOSIDE PHOSPHOTRANSFERASE DOMAIN-CONTAINING PROTEIN"/>
    <property type="match status" value="1"/>
</dbReference>
<evidence type="ECO:0000259" key="1">
    <source>
        <dbReference type="Pfam" id="PF01636"/>
    </source>
</evidence>
<keyword evidence="3" id="KW-1185">Reference proteome</keyword>
<dbReference type="InterPro" id="IPR051035">
    <property type="entry name" value="Mito_inheritance_9"/>
</dbReference>
<dbReference type="Gene3D" id="3.90.1200.10">
    <property type="match status" value="1"/>
</dbReference>
<dbReference type="InterPro" id="IPR002575">
    <property type="entry name" value="Aminoglycoside_PTrfase"/>
</dbReference>
<dbReference type="EMBL" id="KZ678153">
    <property type="protein sequence ID" value="PSN59719.1"/>
    <property type="molecule type" value="Genomic_DNA"/>
</dbReference>
<evidence type="ECO:0000313" key="2">
    <source>
        <dbReference type="EMBL" id="PSN59719.1"/>
    </source>
</evidence>
<evidence type="ECO:0000313" key="3">
    <source>
        <dbReference type="Proteomes" id="UP000240883"/>
    </source>
</evidence>
<dbReference type="InterPro" id="IPR011009">
    <property type="entry name" value="Kinase-like_dom_sf"/>
</dbReference>
<dbReference type="SUPFAM" id="SSF56112">
    <property type="entry name" value="Protein kinase-like (PK-like)"/>
    <property type="match status" value="1"/>
</dbReference>
<protein>
    <recommendedName>
        <fullName evidence="1">Aminoglycoside phosphotransferase domain-containing protein</fullName>
    </recommendedName>
</protein>
<accession>A0A2T2N2X2</accession>
<dbReference type="PANTHER" id="PTHR36091">
    <property type="entry name" value="ALTERED INHERITANCE OF MITOCHONDRIA PROTEIN 9, MITOCHONDRIAL"/>
    <property type="match status" value="1"/>
</dbReference>
<organism evidence="2 3">
    <name type="scientific">Corynespora cassiicola Philippines</name>
    <dbReference type="NCBI Taxonomy" id="1448308"/>
    <lineage>
        <taxon>Eukaryota</taxon>
        <taxon>Fungi</taxon>
        <taxon>Dikarya</taxon>
        <taxon>Ascomycota</taxon>
        <taxon>Pezizomycotina</taxon>
        <taxon>Dothideomycetes</taxon>
        <taxon>Pleosporomycetidae</taxon>
        <taxon>Pleosporales</taxon>
        <taxon>Corynesporascaceae</taxon>
        <taxon>Corynespora</taxon>
    </lineage>
</organism>
<dbReference type="GO" id="GO:0005739">
    <property type="term" value="C:mitochondrion"/>
    <property type="evidence" value="ECO:0007669"/>
    <property type="project" value="TreeGrafter"/>
</dbReference>